<evidence type="ECO:0000313" key="3">
    <source>
        <dbReference type="WBParaSite" id="NBR_0001271701-mRNA-1"/>
    </source>
</evidence>
<dbReference type="WBParaSite" id="NBR_0001271701-mRNA-1">
    <property type="protein sequence ID" value="NBR_0001271701-mRNA-1"/>
    <property type="gene ID" value="NBR_0001271701"/>
</dbReference>
<sequence length="109" mass="12659">MKNVSHEAQMELISVFANETMTIAEQKKAVGIWGEEHGIKASRALQSISLIMLDDEITWSQRKSKMKQLEAEYPEAMQVLKVAFEQPLIEGVDQNSNQWNWNRHGYWRP</sequence>
<reference evidence="1 2" key="2">
    <citation type="submission" date="2018-11" db="EMBL/GenBank/DDBJ databases">
        <authorList>
            <consortium name="Pathogen Informatics"/>
        </authorList>
    </citation>
    <scope>NUCLEOTIDE SEQUENCE [LARGE SCALE GENOMIC DNA]</scope>
</reference>
<evidence type="ECO:0000313" key="2">
    <source>
        <dbReference type="Proteomes" id="UP000271162"/>
    </source>
</evidence>
<evidence type="ECO:0000313" key="1">
    <source>
        <dbReference type="EMBL" id="VDL76307.1"/>
    </source>
</evidence>
<dbReference type="Proteomes" id="UP000271162">
    <property type="component" value="Unassembled WGS sequence"/>
</dbReference>
<organism evidence="3">
    <name type="scientific">Nippostrongylus brasiliensis</name>
    <name type="common">Rat hookworm</name>
    <dbReference type="NCBI Taxonomy" id="27835"/>
    <lineage>
        <taxon>Eukaryota</taxon>
        <taxon>Metazoa</taxon>
        <taxon>Ecdysozoa</taxon>
        <taxon>Nematoda</taxon>
        <taxon>Chromadorea</taxon>
        <taxon>Rhabditida</taxon>
        <taxon>Rhabditina</taxon>
        <taxon>Rhabditomorpha</taxon>
        <taxon>Strongyloidea</taxon>
        <taxon>Heligmosomidae</taxon>
        <taxon>Nippostrongylus</taxon>
    </lineage>
</organism>
<name>A0A0N4Y8X6_NIPBR</name>
<reference evidence="3" key="1">
    <citation type="submission" date="2017-02" db="UniProtKB">
        <authorList>
            <consortium name="WormBaseParasite"/>
        </authorList>
    </citation>
    <scope>IDENTIFICATION</scope>
</reference>
<keyword evidence="2" id="KW-1185">Reference proteome</keyword>
<dbReference type="AlphaFoldDB" id="A0A0N4Y8X6"/>
<proteinExistence type="predicted"/>
<gene>
    <name evidence="1" type="ORF">NBR_LOCUS12718</name>
</gene>
<accession>A0A0N4Y8X6</accession>
<dbReference type="EMBL" id="UYSL01020837">
    <property type="protein sequence ID" value="VDL76307.1"/>
    <property type="molecule type" value="Genomic_DNA"/>
</dbReference>
<protein>
    <submittedName>
        <fullName evidence="3">DUF4880 domain-containing protein</fullName>
    </submittedName>
</protein>